<protein>
    <submittedName>
        <fullName evidence="1">PcfJ domain-containing protein</fullName>
    </submittedName>
</protein>
<organism evidence="1 2">
    <name type="scientific">Rhodanobacter aciditrophus</name>
    <dbReference type="NCBI Taxonomy" id="1623218"/>
    <lineage>
        <taxon>Bacteria</taxon>
        <taxon>Pseudomonadati</taxon>
        <taxon>Pseudomonadota</taxon>
        <taxon>Gammaproteobacteria</taxon>
        <taxon>Lysobacterales</taxon>
        <taxon>Rhodanobacteraceae</taxon>
        <taxon>Rhodanobacter</taxon>
    </lineage>
</organism>
<name>A0ABW4B593_9GAMM</name>
<keyword evidence="2" id="KW-1185">Reference proteome</keyword>
<evidence type="ECO:0000313" key="1">
    <source>
        <dbReference type="EMBL" id="MFD1385034.1"/>
    </source>
</evidence>
<reference evidence="2" key="1">
    <citation type="journal article" date="2019" name="Int. J. Syst. Evol. Microbiol.">
        <title>The Global Catalogue of Microorganisms (GCM) 10K type strain sequencing project: providing services to taxonomists for standard genome sequencing and annotation.</title>
        <authorList>
            <consortium name="The Broad Institute Genomics Platform"/>
            <consortium name="The Broad Institute Genome Sequencing Center for Infectious Disease"/>
            <person name="Wu L."/>
            <person name="Ma J."/>
        </authorList>
    </citation>
    <scope>NUCLEOTIDE SEQUENCE [LARGE SCALE GENOMIC DNA]</scope>
    <source>
        <strain evidence="2">JCM 30774</strain>
    </source>
</reference>
<proteinExistence type="predicted"/>
<dbReference type="Proteomes" id="UP001597059">
    <property type="component" value="Unassembled WGS sequence"/>
</dbReference>
<evidence type="ECO:0000313" key="2">
    <source>
        <dbReference type="Proteomes" id="UP001597059"/>
    </source>
</evidence>
<gene>
    <name evidence="1" type="ORF">ACFQ45_16900</name>
</gene>
<dbReference type="RefSeq" id="WP_377369812.1">
    <property type="nucleotide sequence ID" value="NZ_JBHTMN010000018.1"/>
</dbReference>
<sequence length="540" mass="62930">MAILREHIETRDKRLSELVALQAHDEAFYLESSALVWEITYPIKERLLIQPYLPIHEGIVIKRSKLNDDRWQEIEQDAGLPLLTWAQTCPILAEVVRFLPDDVKKIALSVRYLQISMLNMCHQSDAFKQLCESDFNLAWLFLDHAQQAQLAKDDVEHWLTRPRVDLLELVAGHRKKWMLKWLRKVSANVGDVHDWQRLQKWLRDPQHVAYLNGFGQASVSFLQIQTLFDLPVDIRQWKEDLEEVKSLSGKDIRSWLWEVKNIAVDTQRIGKALGIPACSHFDRLCSFAGLKKRHDKWTERLIKALPNEAGLYSVFPKPPLEGSELIKPIRTGFALIEESERMKHCVASYSDAIKQCECYIYQYLGEQRATVELTCLNGVWNLGQIKGRENAEATPETLKAVQDWFDQYEGSLATYQKRRRALIAKPNDVFFPLPPYESDGRMTAIETEGMFHNEQRYMNGHIQSTIEQIRNGERYVYRVDEPGKERVIEFECLGDGRWEVINAVRRDGTRRQYDTDFLEWWLAVANGEQDWMILEQGEGL</sequence>
<accession>A0ABW4B593</accession>
<comment type="caution">
    <text evidence="1">The sequence shown here is derived from an EMBL/GenBank/DDBJ whole genome shotgun (WGS) entry which is preliminary data.</text>
</comment>
<dbReference type="EMBL" id="JBHTMN010000018">
    <property type="protein sequence ID" value="MFD1385034.1"/>
    <property type="molecule type" value="Genomic_DNA"/>
</dbReference>